<evidence type="ECO:0000259" key="2">
    <source>
        <dbReference type="PROSITE" id="PS50206"/>
    </source>
</evidence>
<comment type="caution">
    <text evidence="3">The sequence shown here is derived from an EMBL/GenBank/DDBJ whole genome shotgun (WGS) entry which is preliminary data.</text>
</comment>
<reference evidence="3 4" key="1">
    <citation type="journal article" date="2019" name="Int. J. Syst. Evol. Microbiol.">
        <title>The Global Catalogue of Microorganisms (GCM) 10K type strain sequencing project: providing services to taxonomists for standard genome sequencing and annotation.</title>
        <authorList>
            <consortium name="The Broad Institute Genomics Platform"/>
            <consortium name="The Broad Institute Genome Sequencing Center for Infectious Disease"/>
            <person name="Wu L."/>
            <person name="Ma J."/>
        </authorList>
    </citation>
    <scope>NUCLEOTIDE SEQUENCE [LARGE SCALE GENOMIC DNA]</scope>
    <source>
        <strain evidence="3 4">JCM 13378</strain>
    </source>
</reference>
<evidence type="ECO:0000313" key="4">
    <source>
        <dbReference type="Proteomes" id="UP001501757"/>
    </source>
</evidence>
<feature type="domain" description="Rhodanese" evidence="2">
    <location>
        <begin position="33"/>
        <end position="123"/>
    </location>
</feature>
<dbReference type="PANTHER" id="PTHR43031:SF1">
    <property type="entry name" value="PYRIDINE NUCLEOTIDE-DISULPHIDE OXIDOREDUCTASE"/>
    <property type="match status" value="1"/>
</dbReference>
<dbReference type="InterPro" id="IPR001307">
    <property type="entry name" value="Thiosulphate_STrfase_CS"/>
</dbReference>
<accession>A0ABN0XH67</accession>
<dbReference type="SMART" id="SM00450">
    <property type="entry name" value="RHOD"/>
    <property type="match status" value="1"/>
</dbReference>
<dbReference type="SUPFAM" id="SSF52821">
    <property type="entry name" value="Rhodanese/Cell cycle control phosphatase"/>
    <property type="match status" value="1"/>
</dbReference>
<dbReference type="Proteomes" id="UP001501757">
    <property type="component" value="Unassembled WGS sequence"/>
</dbReference>
<dbReference type="RefSeq" id="WP_343846075.1">
    <property type="nucleotide sequence ID" value="NZ_BAAAEI010000019.1"/>
</dbReference>
<dbReference type="EMBL" id="BAAAEI010000019">
    <property type="protein sequence ID" value="GAA0363975.1"/>
    <property type="molecule type" value="Genomic_DNA"/>
</dbReference>
<dbReference type="Pfam" id="PF00581">
    <property type="entry name" value="Rhodanese"/>
    <property type="match status" value="1"/>
</dbReference>
<dbReference type="PANTHER" id="PTHR43031">
    <property type="entry name" value="FAD-DEPENDENT OXIDOREDUCTASE"/>
    <property type="match status" value="1"/>
</dbReference>
<evidence type="ECO:0000256" key="1">
    <source>
        <dbReference type="SAM" id="SignalP"/>
    </source>
</evidence>
<feature type="chain" id="PRO_5045310770" evidence="1">
    <location>
        <begin position="18"/>
        <end position="123"/>
    </location>
</feature>
<keyword evidence="4" id="KW-1185">Reference proteome</keyword>
<sequence length="123" mass="13699">MRLIPLLLLLFCTLAGADEARFDKLTAQQVHASLPQLVLVDVRSPEEFAEGHVPGAVNLPHDAVTDYLHLLQGQQQRHLVLYCRSGRRAGLAAAQLQQQGFQQISMLEGDMPGWQEQGFQVQK</sequence>
<dbReference type="InterPro" id="IPR050229">
    <property type="entry name" value="GlpE_sulfurtransferase"/>
</dbReference>
<gene>
    <name evidence="3" type="ORF">GCM10009092_30440</name>
</gene>
<dbReference type="PROSITE" id="PS00380">
    <property type="entry name" value="RHODANESE_1"/>
    <property type="match status" value="1"/>
</dbReference>
<dbReference type="PROSITE" id="PS50206">
    <property type="entry name" value="RHODANESE_3"/>
    <property type="match status" value="1"/>
</dbReference>
<feature type="signal peptide" evidence="1">
    <location>
        <begin position="1"/>
        <end position="17"/>
    </location>
</feature>
<dbReference type="CDD" id="cd00158">
    <property type="entry name" value="RHOD"/>
    <property type="match status" value="1"/>
</dbReference>
<proteinExistence type="predicted"/>
<keyword evidence="1" id="KW-0732">Signal</keyword>
<dbReference type="Gene3D" id="3.40.250.10">
    <property type="entry name" value="Rhodanese-like domain"/>
    <property type="match status" value="1"/>
</dbReference>
<name>A0ABN0XH67_9ALTE</name>
<protein>
    <submittedName>
        <fullName evidence="3">Rhodanese-like domain-containing protein</fullName>
    </submittedName>
</protein>
<dbReference type="InterPro" id="IPR001763">
    <property type="entry name" value="Rhodanese-like_dom"/>
</dbReference>
<organism evidence="3 4">
    <name type="scientific">Bowmanella denitrificans</name>
    <dbReference type="NCBI Taxonomy" id="366582"/>
    <lineage>
        <taxon>Bacteria</taxon>
        <taxon>Pseudomonadati</taxon>
        <taxon>Pseudomonadota</taxon>
        <taxon>Gammaproteobacteria</taxon>
        <taxon>Alteromonadales</taxon>
        <taxon>Alteromonadaceae</taxon>
        <taxon>Bowmanella</taxon>
    </lineage>
</organism>
<evidence type="ECO:0000313" key="3">
    <source>
        <dbReference type="EMBL" id="GAA0363975.1"/>
    </source>
</evidence>
<dbReference type="InterPro" id="IPR036873">
    <property type="entry name" value="Rhodanese-like_dom_sf"/>
</dbReference>